<dbReference type="EMBL" id="CP061038">
    <property type="protein sequence ID" value="QNQ11486.1"/>
    <property type="molecule type" value="Genomic_DNA"/>
</dbReference>
<dbReference type="GO" id="GO:0006355">
    <property type="term" value="P:regulation of DNA-templated transcription"/>
    <property type="evidence" value="ECO:0007669"/>
    <property type="project" value="InterPro"/>
</dbReference>
<dbReference type="InterPro" id="IPR016032">
    <property type="entry name" value="Sig_transdc_resp-reg_C-effctor"/>
</dbReference>
<keyword evidence="4" id="KW-0812">Transmembrane</keyword>
<dbReference type="Gene3D" id="1.10.10.10">
    <property type="entry name" value="Winged helix-like DNA-binding domain superfamily/Winged helix DNA-binding domain"/>
    <property type="match status" value="1"/>
</dbReference>
<sequence length="164" mass="17933">MPESRFDRLTLRQKDCLRLVAQGYTSKEIGRELGISYSTVDNHLLAATQALGAGSRAEAARLFMRHAADEGGDQGEYPVGDSTGQQLPRQPQTLAVQPFVADPLPRQQRGPQDILSRLAPPIGGRDNDLTRSQRLSAIARIAFFSVLAFVACIMIIRMSLQALS</sequence>
<reference evidence="6 7" key="1">
    <citation type="submission" date="2020-09" db="EMBL/GenBank/DDBJ databases">
        <title>Sphingomonas sp., a new species isolated from pork steak.</title>
        <authorList>
            <person name="Heidler von Heilborn D."/>
        </authorList>
    </citation>
    <scope>NUCLEOTIDE SEQUENCE [LARGE SCALE GENOMIC DNA]</scope>
    <source>
        <strain evidence="7">S8-3T</strain>
    </source>
</reference>
<feature type="transmembrane region" description="Helical" evidence="4">
    <location>
        <begin position="141"/>
        <end position="160"/>
    </location>
</feature>
<evidence type="ECO:0000313" key="7">
    <source>
        <dbReference type="Proteomes" id="UP000516148"/>
    </source>
</evidence>
<keyword evidence="4" id="KW-1133">Transmembrane helix</keyword>
<dbReference type="GO" id="GO:0003677">
    <property type="term" value="F:DNA binding"/>
    <property type="evidence" value="ECO:0007669"/>
    <property type="project" value="UniProtKB-KW"/>
</dbReference>
<keyword evidence="1" id="KW-0805">Transcription regulation</keyword>
<evidence type="ECO:0000256" key="4">
    <source>
        <dbReference type="SAM" id="Phobius"/>
    </source>
</evidence>
<keyword evidence="4" id="KW-0472">Membrane</keyword>
<evidence type="ECO:0000256" key="2">
    <source>
        <dbReference type="ARBA" id="ARBA00023125"/>
    </source>
</evidence>
<name>A0A7H0LP83_9SPHN</name>
<dbReference type="AlphaFoldDB" id="A0A7H0LP83"/>
<dbReference type="InterPro" id="IPR036388">
    <property type="entry name" value="WH-like_DNA-bd_sf"/>
</dbReference>
<feature type="domain" description="HTH luxR-type" evidence="5">
    <location>
        <begin position="2"/>
        <end position="67"/>
    </location>
</feature>
<dbReference type="PANTHER" id="PTHR44688">
    <property type="entry name" value="DNA-BINDING TRANSCRIPTIONAL ACTIVATOR DEVR_DOSR"/>
    <property type="match status" value="1"/>
</dbReference>
<evidence type="ECO:0000256" key="1">
    <source>
        <dbReference type="ARBA" id="ARBA00023015"/>
    </source>
</evidence>
<gene>
    <name evidence="6" type="ORF">H3Z74_10315</name>
</gene>
<proteinExistence type="predicted"/>
<protein>
    <submittedName>
        <fullName evidence="6">Helix-turn-helix transcriptional regulator</fullName>
    </submittedName>
</protein>
<dbReference type="InterPro" id="IPR000792">
    <property type="entry name" value="Tscrpt_reg_LuxR_C"/>
</dbReference>
<keyword evidence="2" id="KW-0238">DNA-binding</keyword>
<keyword evidence="7" id="KW-1185">Reference proteome</keyword>
<dbReference type="PANTHER" id="PTHR44688:SF16">
    <property type="entry name" value="DNA-BINDING TRANSCRIPTIONAL ACTIVATOR DEVR_DOSR"/>
    <property type="match status" value="1"/>
</dbReference>
<dbReference type="RefSeq" id="WP_187763767.1">
    <property type="nucleotide sequence ID" value="NZ_CP061038.1"/>
</dbReference>
<evidence type="ECO:0000313" key="6">
    <source>
        <dbReference type="EMBL" id="QNQ11486.1"/>
    </source>
</evidence>
<dbReference type="SUPFAM" id="SSF46894">
    <property type="entry name" value="C-terminal effector domain of the bipartite response regulators"/>
    <property type="match status" value="1"/>
</dbReference>
<dbReference type="CDD" id="cd06170">
    <property type="entry name" value="LuxR_C_like"/>
    <property type="match status" value="1"/>
</dbReference>
<dbReference type="Proteomes" id="UP000516148">
    <property type="component" value="Chromosome"/>
</dbReference>
<evidence type="ECO:0000259" key="5">
    <source>
        <dbReference type="PROSITE" id="PS50043"/>
    </source>
</evidence>
<organism evidence="6 7">
    <name type="scientific">Sphingomonas alpina</name>
    <dbReference type="NCBI Taxonomy" id="653931"/>
    <lineage>
        <taxon>Bacteria</taxon>
        <taxon>Pseudomonadati</taxon>
        <taxon>Pseudomonadota</taxon>
        <taxon>Alphaproteobacteria</taxon>
        <taxon>Sphingomonadales</taxon>
        <taxon>Sphingomonadaceae</taxon>
        <taxon>Sphingomonas</taxon>
    </lineage>
</organism>
<dbReference type="PRINTS" id="PR00038">
    <property type="entry name" value="HTHLUXR"/>
</dbReference>
<evidence type="ECO:0000256" key="3">
    <source>
        <dbReference type="ARBA" id="ARBA00023163"/>
    </source>
</evidence>
<accession>A0A7H0LP83</accession>
<dbReference type="Pfam" id="PF00196">
    <property type="entry name" value="GerE"/>
    <property type="match status" value="1"/>
</dbReference>
<dbReference type="SMART" id="SM00421">
    <property type="entry name" value="HTH_LUXR"/>
    <property type="match status" value="1"/>
</dbReference>
<dbReference type="KEGG" id="spap:H3Z74_10315"/>
<dbReference type="PROSITE" id="PS50043">
    <property type="entry name" value="HTH_LUXR_2"/>
    <property type="match status" value="1"/>
</dbReference>
<keyword evidence="3" id="KW-0804">Transcription</keyword>